<name>A0A392UV32_9FABA</name>
<evidence type="ECO:0000313" key="1">
    <source>
        <dbReference type="EMBL" id="MCI78982.1"/>
    </source>
</evidence>
<dbReference type="AlphaFoldDB" id="A0A392UV32"/>
<feature type="non-terminal residue" evidence="1">
    <location>
        <position position="1"/>
    </location>
</feature>
<dbReference type="InterPro" id="IPR053290">
    <property type="entry name" value="TSET_complex_member"/>
</dbReference>
<keyword evidence="2" id="KW-1185">Reference proteome</keyword>
<reference evidence="1 2" key="1">
    <citation type="journal article" date="2018" name="Front. Plant Sci.">
        <title>Red Clover (Trifolium pratense) and Zigzag Clover (T. medium) - A Picture of Genomic Similarities and Differences.</title>
        <authorList>
            <person name="Dluhosova J."/>
            <person name="Istvanek J."/>
            <person name="Nedelnik J."/>
            <person name="Repkova J."/>
        </authorList>
    </citation>
    <scope>NUCLEOTIDE SEQUENCE [LARGE SCALE GENOMIC DNA]</scope>
    <source>
        <strain evidence="2">cv. 10/8</strain>
        <tissue evidence="1">Leaf</tissue>
    </source>
</reference>
<dbReference type="EMBL" id="LXQA010963420">
    <property type="protein sequence ID" value="MCI78982.1"/>
    <property type="molecule type" value="Genomic_DNA"/>
</dbReference>
<comment type="caution">
    <text evidence="1">The sequence shown here is derived from an EMBL/GenBank/DDBJ whole genome shotgun (WGS) entry which is preliminary data.</text>
</comment>
<feature type="non-terminal residue" evidence="1">
    <location>
        <position position="75"/>
    </location>
</feature>
<dbReference type="Proteomes" id="UP000265520">
    <property type="component" value="Unassembled WGS sequence"/>
</dbReference>
<evidence type="ECO:0000313" key="2">
    <source>
        <dbReference type="Proteomes" id="UP000265520"/>
    </source>
</evidence>
<protein>
    <submittedName>
        <fullName evidence="1">Transducin/WD40 repeat protein</fullName>
    </submittedName>
</protein>
<dbReference type="PANTHER" id="PTHR45521:SF2">
    <property type="entry name" value="TRANSDUCIN_WD40 REPEAT-LIKE SUPERFAMILY PROTEIN"/>
    <property type="match status" value="1"/>
</dbReference>
<organism evidence="1 2">
    <name type="scientific">Trifolium medium</name>
    <dbReference type="NCBI Taxonomy" id="97028"/>
    <lineage>
        <taxon>Eukaryota</taxon>
        <taxon>Viridiplantae</taxon>
        <taxon>Streptophyta</taxon>
        <taxon>Embryophyta</taxon>
        <taxon>Tracheophyta</taxon>
        <taxon>Spermatophyta</taxon>
        <taxon>Magnoliopsida</taxon>
        <taxon>eudicotyledons</taxon>
        <taxon>Gunneridae</taxon>
        <taxon>Pentapetalae</taxon>
        <taxon>rosids</taxon>
        <taxon>fabids</taxon>
        <taxon>Fabales</taxon>
        <taxon>Fabaceae</taxon>
        <taxon>Papilionoideae</taxon>
        <taxon>50 kb inversion clade</taxon>
        <taxon>NPAAA clade</taxon>
        <taxon>Hologalegina</taxon>
        <taxon>IRL clade</taxon>
        <taxon>Trifolieae</taxon>
        <taxon>Trifolium</taxon>
    </lineage>
</organism>
<dbReference type="PANTHER" id="PTHR45521">
    <property type="entry name" value="TSET COMPLEX MEMBER TSTF"/>
    <property type="match status" value="1"/>
</dbReference>
<sequence>SVYKVSDWSIVDSGSARLLAWDTCRDRFAILESSLPPRIPIIPKGSSSKRAKEAAAAQAAAAAAAAGSSASVQVR</sequence>
<proteinExistence type="predicted"/>
<accession>A0A392UV32</accession>
<gene>
    <name evidence="1" type="ORF">A2U01_0100253</name>
</gene>